<reference evidence="1 2" key="1">
    <citation type="submission" date="2014-04" db="EMBL/GenBank/DDBJ databases">
        <authorList>
            <consortium name="DOE Joint Genome Institute"/>
            <person name="Kuo A."/>
            <person name="Kohler A."/>
            <person name="Costa M.D."/>
            <person name="Nagy L.G."/>
            <person name="Floudas D."/>
            <person name="Copeland A."/>
            <person name="Barry K.W."/>
            <person name="Cichocki N."/>
            <person name="Veneault-Fourrey C."/>
            <person name="LaButti K."/>
            <person name="Lindquist E.A."/>
            <person name="Lipzen A."/>
            <person name="Lundell T."/>
            <person name="Morin E."/>
            <person name="Murat C."/>
            <person name="Sun H."/>
            <person name="Tunlid A."/>
            <person name="Henrissat B."/>
            <person name="Grigoriev I.V."/>
            <person name="Hibbett D.S."/>
            <person name="Martin F."/>
            <person name="Nordberg H.P."/>
            <person name="Cantor M.N."/>
            <person name="Hua S.X."/>
        </authorList>
    </citation>
    <scope>NUCLEOTIDE SEQUENCE [LARGE SCALE GENOMIC DNA]</scope>
    <source>
        <strain evidence="1 2">Marx 270</strain>
    </source>
</reference>
<dbReference type="HOGENOM" id="CLU_2172096_0_0_1"/>
<dbReference type="AlphaFoldDB" id="A0A0C3JRM6"/>
<protein>
    <submittedName>
        <fullName evidence="1">Uncharacterized protein</fullName>
    </submittedName>
</protein>
<dbReference type="InParanoid" id="A0A0C3JRM6"/>
<dbReference type="EMBL" id="KN831949">
    <property type="protein sequence ID" value="KIO11808.1"/>
    <property type="molecule type" value="Genomic_DNA"/>
</dbReference>
<name>A0A0C3JRM6_PISTI</name>
<sequence length="110" mass="12441">MICGLNRKGLCVPRIPYFLPPPPKKKKKNIRHPDLNLIQIYHARLARAMINTGVMHSLCHGDQATLLERPVIMVLLLHPRPTTWHSRILATTTPKATLATFPSSRVHQLA</sequence>
<keyword evidence="2" id="KW-1185">Reference proteome</keyword>
<reference evidence="2" key="2">
    <citation type="submission" date="2015-01" db="EMBL/GenBank/DDBJ databases">
        <title>Evolutionary Origins and Diversification of the Mycorrhizal Mutualists.</title>
        <authorList>
            <consortium name="DOE Joint Genome Institute"/>
            <consortium name="Mycorrhizal Genomics Consortium"/>
            <person name="Kohler A."/>
            <person name="Kuo A."/>
            <person name="Nagy L.G."/>
            <person name="Floudas D."/>
            <person name="Copeland A."/>
            <person name="Barry K.W."/>
            <person name="Cichocki N."/>
            <person name="Veneault-Fourrey C."/>
            <person name="LaButti K."/>
            <person name="Lindquist E.A."/>
            <person name="Lipzen A."/>
            <person name="Lundell T."/>
            <person name="Morin E."/>
            <person name="Murat C."/>
            <person name="Riley R."/>
            <person name="Ohm R."/>
            <person name="Sun H."/>
            <person name="Tunlid A."/>
            <person name="Henrissat B."/>
            <person name="Grigoriev I.V."/>
            <person name="Hibbett D.S."/>
            <person name="Martin F."/>
        </authorList>
    </citation>
    <scope>NUCLEOTIDE SEQUENCE [LARGE SCALE GENOMIC DNA]</scope>
    <source>
        <strain evidence="2">Marx 270</strain>
    </source>
</reference>
<gene>
    <name evidence="1" type="ORF">M404DRAFT_798773</name>
</gene>
<organism evidence="1 2">
    <name type="scientific">Pisolithus tinctorius Marx 270</name>
    <dbReference type="NCBI Taxonomy" id="870435"/>
    <lineage>
        <taxon>Eukaryota</taxon>
        <taxon>Fungi</taxon>
        <taxon>Dikarya</taxon>
        <taxon>Basidiomycota</taxon>
        <taxon>Agaricomycotina</taxon>
        <taxon>Agaricomycetes</taxon>
        <taxon>Agaricomycetidae</taxon>
        <taxon>Boletales</taxon>
        <taxon>Sclerodermatineae</taxon>
        <taxon>Pisolithaceae</taxon>
        <taxon>Pisolithus</taxon>
    </lineage>
</organism>
<dbReference type="Proteomes" id="UP000054217">
    <property type="component" value="Unassembled WGS sequence"/>
</dbReference>
<accession>A0A0C3JRM6</accession>
<evidence type="ECO:0000313" key="2">
    <source>
        <dbReference type="Proteomes" id="UP000054217"/>
    </source>
</evidence>
<evidence type="ECO:0000313" key="1">
    <source>
        <dbReference type="EMBL" id="KIO11808.1"/>
    </source>
</evidence>
<proteinExistence type="predicted"/>